<comment type="caution">
    <text evidence="2">The sequence shown here is derived from an EMBL/GenBank/DDBJ whole genome shotgun (WGS) entry which is preliminary data.</text>
</comment>
<feature type="region of interest" description="Disordered" evidence="1">
    <location>
        <begin position="45"/>
        <end position="94"/>
    </location>
</feature>
<evidence type="ECO:0000313" key="3">
    <source>
        <dbReference type="Proteomes" id="UP000250831"/>
    </source>
</evidence>
<evidence type="ECO:0000256" key="1">
    <source>
        <dbReference type="SAM" id="MobiDB-lite"/>
    </source>
</evidence>
<organism evidence="2 3">
    <name type="scientific">Sphingobacterium athyrii</name>
    <dbReference type="NCBI Taxonomy" id="2152717"/>
    <lineage>
        <taxon>Bacteria</taxon>
        <taxon>Pseudomonadati</taxon>
        <taxon>Bacteroidota</taxon>
        <taxon>Sphingobacteriia</taxon>
        <taxon>Sphingobacteriales</taxon>
        <taxon>Sphingobacteriaceae</taxon>
        <taxon>Sphingobacterium</taxon>
    </lineage>
</organism>
<proteinExistence type="predicted"/>
<evidence type="ECO:0000313" key="2">
    <source>
        <dbReference type="EMBL" id="PUV25178.1"/>
    </source>
</evidence>
<reference evidence="2 3" key="1">
    <citation type="submission" date="2018-04" db="EMBL/GenBank/DDBJ databases">
        <title>Sphingobacterium sp. M46 Genome.</title>
        <authorList>
            <person name="Cheng J."/>
            <person name="Li Y."/>
        </authorList>
    </citation>
    <scope>NUCLEOTIDE SEQUENCE [LARGE SCALE GENOMIC DNA]</scope>
    <source>
        <strain evidence="2 3">M46</strain>
    </source>
</reference>
<dbReference type="EMBL" id="QCXX01000002">
    <property type="protein sequence ID" value="PUV25178.1"/>
    <property type="molecule type" value="Genomic_DNA"/>
</dbReference>
<dbReference type="OrthoDB" id="713836at2"/>
<gene>
    <name evidence="2" type="ORF">DCO56_09580</name>
</gene>
<feature type="compositionally biased region" description="Polar residues" evidence="1">
    <location>
        <begin position="57"/>
        <end position="70"/>
    </location>
</feature>
<name>A0A363NWU2_9SPHI</name>
<accession>A0A363NWU2</accession>
<keyword evidence="3" id="KW-1185">Reference proteome</keyword>
<dbReference type="Proteomes" id="UP000250831">
    <property type="component" value="Unassembled WGS sequence"/>
</dbReference>
<sequence length="94" mass="9939">MKKILNKIGAVLQVVLAAPVKWPGKAGNILKYIAVGLGILETVMEQEMPPPEKSSDDASGQESSGPSPASTKPPVDNAEGQMLPQERSEADENQ</sequence>
<dbReference type="RefSeq" id="WP_108633511.1">
    <property type="nucleotide sequence ID" value="NZ_QCXX01000002.1"/>
</dbReference>
<dbReference type="AlphaFoldDB" id="A0A363NWU2"/>
<protein>
    <submittedName>
        <fullName evidence="2">Uncharacterized protein</fullName>
    </submittedName>
</protein>